<dbReference type="Proteomes" id="UP000663882">
    <property type="component" value="Unassembled WGS sequence"/>
</dbReference>
<sequence length="103" mass="10916">MARTIVDETGADHPLHHLINKRITYTGCHGVTVGRGGAFRSFNSLDSCIRACQICPNDGTTCGAVFGHDSYCTGATLPGGSSGDFSTLLRAGCYDICPRYCPK</sequence>
<comment type="caution">
    <text evidence="1">The sequence shown here is derived from an EMBL/GenBank/DDBJ whole genome shotgun (WGS) entry which is preliminary data.</text>
</comment>
<name>A0A815FYZ2_9BILA</name>
<reference evidence="1" key="1">
    <citation type="submission" date="2021-02" db="EMBL/GenBank/DDBJ databases">
        <authorList>
            <person name="Nowell W R."/>
        </authorList>
    </citation>
    <scope>NUCLEOTIDE SEQUENCE</scope>
</reference>
<accession>A0A815FYZ2</accession>
<dbReference type="EMBL" id="CAJNOO010003334">
    <property type="protein sequence ID" value="CAF1331742.1"/>
    <property type="molecule type" value="Genomic_DNA"/>
</dbReference>
<evidence type="ECO:0000313" key="3">
    <source>
        <dbReference type="Proteomes" id="UP000663882"/>
    </source>
</evidence>
<dbReference type="Proteomes" id="UP000663823">
    <property type="component" value="Unassembled WGS sequence"/>
</dbReference>
<proteinExistence type="predicted"/>
<gene>
    <name evidence="2" type="ORF">OTI717_LOCUS21993</name>
    <name evidence="1" type="ORF">RFH988_LOCUS31299</name>
</gene>
<dbReference type="EMBL" id="CAJOAX010003667">
    <property type="protein sequence ID" value="CAF3866689.1"/>
    <property type="molecule type" value="Genomic_DNA"/>
</dbReference>
<evidence type="ECO:0000313" key="2">
    <source>
        <dbReference type="EMBL" id="CAF3866689.1"/>
    </source>
</evidence>
<dbReference type="AlphaFoldDB" id="A0A815FYZ2"/>
<organism evidence="1 3">
    <name type="scientific">Rotaria sordida</name>
    <dbReference type="NCBI Taxonomy" id="392033"/>
    <lineage>
        <taxon>Eukaryota</taxon>
        <taxon>Metazoa</taxon>
        <taxon>Spiralia</taxon>
        <taxon>Gnathifera</taxon>
        <taxon>Rotifera</taxon>
        <taxon>Eurotatoria</taxon>
        <taxon>Bdelloidea</taxon>
        <taxon>Philodinida</taxon>
        <taxon>Philodinidae</taxon>
        <taxon>Rotaria</taxon>
    </lineage>
</organism>
<evidence type="ECO:0000313" key="1">
    <source>
        <dbReference type="EMBL" id="CAF1331742.1"/>
    </source>
</evidence>
<protein>
    <submittedName>
        <fullName evidence="1">Uncharacterized protein</fullName>
    </submittedName>
</protein>